<comment type="caution">
    <text evidence="1">The sequence shown here is derived from an EMBL/GenBank/DDBJ whole genome shotgun (WGS) entry which is preliminary data.</text>
</comment>
<sequence>MEISLFCPVARLVISGMTFQDHENIREYFIAVLHSLCDWPLSPQQGLIDLRDDLSHRNGYTRTDSRVEVCVHDLRNAVLVVRNIFDTAIASLQLEGSFFINGRKEEEREFMTAMIGNGSSSGKKP</sequence>
<organism evidence="1 2">
    <name type="scientific">Candidatus Pantoea deserta</name>
    <dbReference type="NCBI Taxonomy" id="1869313"/>
    <lineage>
        <taxon>Bacteria</taxon>
        <taxon>Pseudomonadati</taxon>
        <taxon>Pseudomonadota</taxon>
        <taxon>Gammaproteobacteria</taxon>
        <taxon>Enterobacterales</taxon>
        <taxon>Erwiniaceae</taxon>
        <taxon>Pantoea</taxon>
    </lineage>
</organism>
<dbReference type="EMBL" id="RMVG01000035">
    <property type="protein sequence ID" value="RPD91852.1"/>
    <property type="molecule type" value="Genomic_DNA"/>
</dbReference>
<dbReference type="Proteomes" id="UP000281332">
    <property type="component" value="Unassembled WGS sequence"/>
</dbReference>
<keyword evidence="2" id="KW-1185">Reference proteome</keyword>
<gene>
    <name evidence="1" type="ORF">BBB56_22905</name>
</gene>
<evidence type="ECO:0000313" key="2">
    <source>
        <dbReference type="Proteomes" id="UP000281332"/>
    </source>
</evidence>
<name>A0A3N4N6B9_9GAMM</name>
<dbReference type="OrthoDB" id="6609467at2"/>
<reference evidence="1 2" key="1">
    <citation type="submission" date="2018-11" db="EMBL/GenBank/DDBJ databases">
        <title>Whole genome sequencing of Pantoea sp. RIT388.</title>
        <authorList>
            <person name="Gan H.M."/>
            <person name="Hudson A.O."/>
        </authorList>
    </citation>
    <scope>NUCLEOTIDE SEQUENCE [LARGE SCALE GENOMIC DNA]</scope>
    <source>
        <strain evidence="1 2">RIT388</strain>
    </source>
</reference>
<dbReference type="RefSeq" id="WP_123803180.1">
    <property type="nucleotide sequence ID" value="NZ_RMVG01000035.1"/>
</dbReference>
<proteinExistence type="predicted"/>
<dbReference type="AlphaFoldDB" id="A0A3N4N6B9"/>
<evidence type="ECO:0000313" key="1">
    <source>
        <dbReference type="EMBL" id="RPD91852.1"/>
    </source>
</evidence>
<accession>A0A3N4N6B9</accession>
<protein>
    <submittedName>
        <fullName evidence="1">Uncharacterized protein</fullName>
    </submittedName>
</protein>